<protein>
    <submittedName>
        <fullName evidence="3">Uncharacterized protein</fullName>
    </submittedName>
</protein>
<feature type="transmembrane region" description="Helical" evidence="2">
    <location>
        <begin position="49"/>
        <end position="80"/>
    </location>
</feature>
<dbReference type="EMBL" id="CP131059">
    <property type="protein sequence ID" value="WNY23644.1"/>
    <property type="molecule type" value="Genomic_DNA"/>
</dbReference>
<feature type="transmembrane region" description="Helical" evidence="2">
    <location>
        <begin position="7"/>
        <end position="28"/>
    </location>
</feature>
<reference evidence="3 4" key="1">
    <citation type="submission" date="2023-07" db="EMBL/GenBank/DDBJ databases">
        <title>Closed genoem sequence of Methanomicrococcus sp. Hf6.</title>
        <authorList>
            <person name="Poehlein A."/>
            <person name="Protasov E."/>
            <person name="Platt K."/>
            <person name="Reeh H."/>
            <person name="Daniel R."/>
            <person name="Brune A."/>
        </authorList>
    </citation>
    <scope>NUCLEOTIDE SEQUENCE [LARGE SCALE GENOMIC DNA]</scope>
    <source>
        <strain evidence="3 4">Hf6</strain>
    </source>
</reference>
<keyword evidence="2" id="KW-0472">Membrane</keyword>
<feature type="compositionally biased region" description="Basic and acidic residues" evidence="1">
    <location>
        <begin position="158"/>
        <end position="177"/>
    </location>
</feature>
<feature type="compositionally biased region" description="Basic and acidic residues" evidence="1">
    <location>
        <begin position="124"/>
        <end position="151"/>
    </location>
</feature>
<accession>A0AA96ZSN0</accession>
<evidence type="ECO:0000256" key="1">
    <source>
        <dbReference type="SAM" id="MobiDB-lite"/>
    </source>
</evidence>
<gene>
    <name evidence="3" type="ORF">MmiHf6_09530</name>
</gene>
<name>A0AA96ZSN0_9EURY</name>
<evidence type="ECO:0000313" key="3">
    <source>
        <dbReference type="EMBL" id="WNY23644.1"/>
    </source>
</evidence>
<keyword evidence="2" id="KW-0812">Transmembrane</keyword>
<organism evidence="3 4">
    <name type="scientific">Methanimicrococcus hongohii</name>
    <dbReference type="NCBI Taxonomy" id="3028295"/>
    <lineage>
        <taxon>Archaea</taxon>
        <taxon>Methanobacteriati</taxon>
        <taxon>Methanobacteriota</taxon>
        <taxon>Stenosarchaea group</taxon>
        <taxon>Methanomicrobia</taxon>
        <taxon>Methanosarcinales</taxon>
        <taxon>Methanosarcinaceae</taxon>
        <taxon>Methanimicrococcus</taxon>
    </lineage>
</organism>
<dbReference type="AlphaFoldDB" id="A0AA96ZSN0"/>
<dbReference type="Proteomes" id="UP001302978">
    <property type="component" value="Chromosome"/>
</dbReference>
<proteinExistence type="predicted"/>
<dbReference type="RefSeq" id="WP_316556779.1">
    <property type="nucleotide sequence ID" value="NZ_CP131059.1"/>
</dbReference>
<keyword evidence="4" id="KW-1185">Reference proteome</keyword>
<evidence type="ECO:0000256" key="2">
    <source>
        <dbReference type="SAM" id="Phobius"/>
    </source>
</evidence>
<dbReference type="KEGG" id="mehf:MmiHf6_09530"/>
<evidence type="ECO:0000313" key="4">
    <source>
        <dbReference type="Proteomes" id="UP001302978"/>
    </source>
</evidence>
<feature type="region of interest" description="Disordered" evidence="1">
    <location>
        <begin position="124"/>
        <end position="185"/>
    </location>
</feature>
<dbReference type="GeneID" id="85195490"/>
<sequence>MEYGLEIYTYIYMGIGVFAYFVILFLTFRDMRIFRRTGYDSYRKGAFKGIIASSMVLLGLFLMQSLELIGIALVFLGVLYNRKGPREKVFTTANAFDRFTGKTDIVLTNEEKKEFHEKQLAEKNQFLKEKEKADRREKMKEQREKDDKADEKEELNEEKELSKKEELNEEKDEKTNEEKDETNAS</sequence>
<keyword evidence="2" id="KW-1133">Transmembrane helix</keyword>